<dbReference type="RefSeq" id="WP_119314908.1">
    <property type="nucleotide sequence ID" value="NZ_QXDL01000063.1"/>
</dbReference>
<reference evidence="2 3" key="1">
    <citation type="submission" date="2018-08" db="EMBL/GenBank/DDBJ databases">
        <title>Meiothermus terrae DSM 26712 genome sequencing project.</title>
        <authorList>
            <person name="Da Costa M.S."/>
            <person name="Albuquerque L."/>
            <person name="Raposo P."/>
            <person name="Froufe H.J.C."/>
            <person name="Barroso C.S."/>
            <person name="Egas C."/>
        </authorList>
    </citation>
    <scope>NUCLEOTIDE SEQUENCE [LARGE SCALE GENOMIC DNA]</scope>
    <source>
        <strain evidence="2 3">DSM 26712</strain>
    </source>
</reference>
<evidence type="ECO:0000313" key="3">
    <source>
        <dbReference type="Proteomes" id="UP000265715"/>
    </source>
</evidence>
<dbReference type="AlphaFoldDB" id="A0A399EMF3"/>
<comment type="caution">
    <text evidence="2">The sequence shown here is derived from an EMBL/GenBank/DDBJ whole genome shotgun (WGS) entry which is preliminary data.</text>
</comment>
<evidence type="ECO:0000313" key="2">
    <source>
        <dbReference type="EMBL" id="RIH85138.1"/>
    </source>
</evidence>
<dbReference type="EMBL" id="QXDL01000063">
    <property type="protein sequence ID" value="RIH85138.1"/>
    <property type="molecule type" value="Genomic_DNA"/>
</dbReference>
<protein>
    <recommendedName>
        <fullName evidence="4">Lipoprotein</fullName>
    </recommendedName>
</protein>
<feature type="signal peptide" evidence="1">
    <location>
        <begin position="1"/>
        <end position="15"/>
    </location>
</feature>
<accession>A0A399EMF3</accession>
<proteinExistence type="predicted"/>
<organism evidence="2 3">
    <name type="scientific">Calidithermus terrae</name>
    <dbReference type="NCBI Taxonomy" id="1408545"/>
    <lineage>
        <taxon>Bacteria</taxon>
        <taxon>Thermotogati</taxon>
        <taxon>Deinococcota</taxon>
        <taxon>Deinococci</taxon>
        <taxon>Thermales</taxon>
        <taxon>Thermaceae</taxon>
        <taxon>Calidithermus</taxon>
    </lineage>
</organism>
<name>A0A399EMF3_9DEIN</name>
<dbReference type="Proteomes" id="UP000265715">
    <property type="component" value="Unassembled WGS sequence"/>
</dbReference>
<sequence>MFRYALIVLVLAVLAACKEQGSTPPPWALGEQPNFSGAMEYWAKGDAIAPAEGGIFAYSYHSDPEGELVGLGQVRADGGFTFGLVRGAGGYAVPVEQAVCAGLSLGNAQQKVAVPEVLEVPALYVEGVHARPGGGVLVSTRHPIAPGAPRYQFVYADRDGTVKGSCEGFAIDLDLRKGWNSIVWQGSGFKTAAIPKEARWYFINPLTAAE</sequence>
<gene>
    <name evidence="2" type="ORF">Mterra_01793</name>
</gene>
<evidence type="ECO:0008006" key="4">
    <source>
        <dbReference type="Google" id="ProtNLM"/>
    </source>
</evidence>
<evidence type="ECO:0000256" key="1">
    <source>
        <dbReference type="SAM" id="SignalP"/>
    </source>
</evidence>
<keyword evidence="3" id="KW-1185">Reference proteome</keyword>
<feature type="chain" id="PRO_5017348366" description="Lipoprotein" evidence="1">
    <location>
        <begin position="16"/>
        <end position="210"/>
    </location>
</feature>
<keyword evidence="1" id="KW-0732">Signal</keyword>
<dbReference type="PROSITE" id="PS51257">
    <property type="entry name" value="PROKAR_LIPOPROTEIN"/>
    <property type="match status" value="1"/>
</dbReference>